<feature type="transmembrane region" description="Helical" evidence="7">
    <location>
        <begin position="755"/>
        <end position="776"/>
    </location>
</feature>
<keyword evidence="10" id="KW-1185">Reference proteome</keyword>
<feature type="transmembrane region" description="Helical" evidence="7">
    <location>
        <begin position="704"/>
        <end position="720"/>
    </location>
</feature>
<feature type="transmembrane region" description="Helical" evidence="7">
    <location>
        <begin position="832"/>
        <end position="854"/>
    </location>
</feature>
<feature type="transmembrane region" description="Helical" evidence="7">
    <location>
        <begin position="200"/>
        <end position="219"/>
    </location>
</feature>
<dbReference type="Pfam" id="PF03176">
    <property type="entry name" value="MMPL"/>
    <property type="match status" value="2"/>
</dbReference>
<keyword evidence="6 7" id="KW-0472">Membrane</keyword>
<dbReference type="InterPro" id="IPR050545">
    <property type="entry name" value="Mycobact_MmpL"/>
</dbReference>
<feature type="transmembrane region" description="Helical" evidence="7">
    <location>
        <begin position="12"/>
        <end position="30"/>
    </location>
</feature>
<evidence type="ECO:0000256" key="4">
    <source>
        <dbReference type="ARBA" id="ARBA00022692"/>
    </source>
</evidence>
<evidence type="ECO:0000256" key="5">
    <source>
        <dbReference type="ARBA" id="ARBA00022989"/>
    </source>
</evidence>
<feature type="transmembrane region" description="Helical" evidence="7">
    <location>
        <begin position="370"/>
        <end position="387"/>
    </location>
</feature>
<feature type="transmembrane region" description="Helical" evidence="7">
    <location>
        <begin position="294"/>
        <end position="315"/>
    </location>
</feature>
<evidence type="ECO:0000256" key="3">
    <source>
        <dbReference type="ARBA" id="ARBA00022475"/>
    </source>
</evidence>
<name>A0ABN4UUY9_9BACT</name>
<dbReference type="EMBL" id="CP007389">
    <property type="protein sequence ID" value="APT73998.1"/>
    <property type="molecule type" value="Genomic_DNA"/>
</dbReference>
<dbReference type="Proteomes" id="UP000185490">
    <property type="component" value="Chromosome"/>
</dbReference>
<feature type="transmembrane region" description="Helical" evidence="7">
    <location>
        <begin position="226"/>
        <end position="246"/>
    </location>
</feature>
<keyword evidence="4 7" id="KW-0812">Transmembrane</keyword>
<feature type="transmembrane region" description="Helical" evidence="7">
    <location>
        <begin position="727"/>
        <end position="749"/>
    </location>
</feature>
<dbReference type="PRINTS" id="PR00702">
    <property type="entry name" value="ACRIFLAVINRP"/>
</dbReference>
<organism evidence="9 10">
    <name type="scientific">Thermosipho melanesiensis</name>
    <dbReference type="NCBI Taxonomy" id="46541"/>
    <lineage>
        <taxon>Bacteria</taxon>
        <taxon>Thermotogati</taxon>
        <taxon>Thermotogota</taxon>
        <taxon>Thermotogae</taxon>
        <taxon>Thermotogales</taxon>
        <taxon>Fervidobacteriaceae</taxon>
        <taxon>Thermosipho</taxon>
    </lineage>
</organism>
<comment type="subcellular location">
    <subcellularLocation>
        <location evidence="1">Cell membrane</location>
        <topology evidence="1">Multi-pass membrane protein</topology>
    </subcellularLocation>
</comment>
<dbReference type="SUPFAM" id="SSF82866">
    <property type="entry name" value="Multidrug efflux transporter AcrB transmembrane domain"/>
    <property type="match status" value="2"/>
</dbReference>
<evidence type="ECO:0000313" key="10">
    <source>
        <dbReference type="Proteomes" id="UP000185490"/>
    </source>
</evidence>
<reference evidence="9 10" key="1">
    <citation type="submission" date="2014-02" db="EMBL/GenBank/DDBJ databases">
        <title>Diversity of Thermotogales isolates from hydrothermal vents.</title>
        <authorList>
            <person name="Haverkamp T.H.A."/>
            <person name="Lossouarn J."/>
            <person name="Geslin C."/>
            <person name="Nesbo C.L."/>
        </authorList>
    </citation>
    <scope>NUCLEOTIDE SEQUENCE [LARGE SCALE GENOMIC DNA]</scope>
    <source>
        <strain evidence="9 10">431</strain>
    </source>
</reference>
<evidence type="ECO:0000259" key="8">
    <source>
        <dbReference type="PROSITE" id="PS50156"/>
    </source>
</evidence>
<dbReference type="InterPro" id="IPR004869">
    <property type="entry name" value="MMPL_dom"/>
</dbReference>
<dbReference type="PROSITE" id="PS50156">
    <property type="entry name" value="SSD"/>
    <property type="match status" value="2"/>
</dbReference>
<feature type="domain" description="SSD" evidence="8">
    <location>
        <begin position="225"/>
        <end position="348"/>
    </location>
</feature>
<evidence type="ECO:0000256" key="2">
    <source>
        <dbReference type="ARBA" id="ARBA00010157"/>
    </source>
</evidence>
<dbReference type="RefSeq" id="WP_012057239.1">
    <property type="nucleotide sequence ID" value="NZ_CP007389.1"/>
</dbReference>
<feature type="transmembrane region" description="Helical" evidence="7">
    <location>
        <begin position="252"/>
        <end position="273"/>
    </location>
</feature>
<protein>
    <submittedName>
        <fullName evidence="9">Membrane protein</fullName>
    </submittedName>
</protein>
<sequence>MERLGRFVQKHAFWIILVTFLLTIFFGYQIRNLEVKDDITKYPPKDDPLVKKYESLADEFGINSMVMVGFEIDSFGDLEKIDNLTLKVGKTEGVEHVTSLTNIPLVVKTENGIEVSTVSEMLKARKVEPKELLKYKTLKDKFISSDARAGLMLVSLEEGKESETFDSVKALIESNYDKGVHFYGISAVNQSVKEITLRNLLKLVPISLFIVVLILTITFRKLTGALLPILGVVISVIWTMGLIVLFGFKITIANSVIPVALISIGTAYSIHVVNKYYEEKGDRGERAIYTLRDVGMAVLLSGITTAVGFLSLLTADIKPVWVMGIFSSVGVMLCNFIALFFVPSMLYYINPPAIFHIEKRHSKLDLKPKFTLIVLLVLVVLTIPFLFRIKTDMDIINSINKNERIIVDKKFIEKSFGGCDYIFIDIQGDFKDPGVLMALNEIEKRLKGVKGVVNTFSIVDTMLDLSKAFTGFYSIPFSKEELSNLWFFLQGNETIYSVVNKQLNRGIIQVTVKVESESETRRLIDDIDNILNQVPKGFRLERLPDFNYYASALNVDVKKLKRAYDEVKSLSFSDIAKLHVGDILSAISNVEELMGEELKDKEGVLKDILKVMHFSEEAFENTLRDLDLGYLLYNELYVPYKMWKSQVFAEKLGVDYTEKTEQYLKIVSEEQIYVPSKKETYSAIHTGAQEIALYVSDLLFKNQYQSMFLTLLVVFFLLFLQMKSLRIGLIGIIPSIFTVYFNFVLMGAFNIPLNTATISIAAIAIGAGVDYAIHYISRYKIERQRVKDDKEAVVRTIFTSGRGIIFNAFAVSFGFFTFVFSDIKMLKQFGVLTGITLILSAILTIVFLSSVFLLKKEGGRV</sequence>
<evidence type="ECO:0000313" key="9">
    <source>
        <dbReference type="EMBL" id="APT73998.1"/>
    </source>
</evidence>
<dbReference type="InterPro" id="IPR000731">
    <property type="entry name" value="SSD"/>
</dbReference>
<feature type="transmembrane region" description="Helical" evidence="7">
    <location>
        <begin position="797"/>
        <end position="820"/>
    </location>
</feature>
<feature type="domain" description="SSD" evidence="8">
    <location>
        <begin position="727"/>
        <end position="854"/>
    </location>
</feature>
<comment type="similarity">
    <text evidence="2">Belongs to the resistance-nodulation-cell division (RND) (TC 2.A.6) family. MmpL subfamily.</text>
</comment>
<dbReference type="InterPro" id="IPR001036">
    <property type="entry name" value="Acrflvin-R"/>
</dbReference>
<proteinExistence type="inferred from homology"/>
<evidence type="ECO:0000256" key="1">
    <source>
        <dbReference type="ARBA" id="ARBA00004651"/>
    </source>
</evidence>
<keyword evidence="3" id="KW-1003">Cell membrane</keyword>
<feature type="transmembrane region" description="Helical" evidence="7">
    <location>
        <begin position="321"/>
        <end position="349"/>
    </location>
</feature>
<keyword evidence="5 7" id="KW-1133">Transmembrane helix</keyword>
<evidence type="ECO:0000256" key="7">
    <source>
        <dbReference type="SAM" id="Phobius"/>
    </source>
</evidence>
<evidence type="ECO:0000256" key="6">
    <source>
        <dbReference type="ARBA" id="ARBA00023136"/>
    </source>
</evidence>
<dbReference type="PANTHER" id="PTHR33406">
    <property type="entry name" value="MEMBRANE PROTEIN MJ1562-RELATED"/>
    <property type="match status" value="1"/>
</dbReference>
<gene>
    <name evidence="9" type="ORF">BW47_05450</name>
</gene>
<accession>A0ABN4UUY9</accession>
<dbReference type="PANTHER" id="PTHR33406:SF6">
    <property type="entry name" value="MEMBRANE PROTEIN YDGH-RELATED"/>
    <property type="match status" value="1"/>
</dbReference>
<dbReference type="Gene3D" id="1.20.1640.10">
    <property type="entry name" value="Multidrug efflux transporter AcrB transmembrane domain"/>
    <property type="match status" value="2"/>
</dbReference>